<organism evidence="1 2">
    <name type="scientific">Paramecium pentaurelia</name>
    <dbReference type="NCBI Taxonomy" id="43138"/>
    <lineage>
        <taxon>Eukaryota</taxon>
        <taxon>Sar</taxon>
        <taxon>Alveolata</taxon>
        <taxon>Ciliophora</taxon>
        <taxon>Intramacronucleata</taxon>
        <taxon>Oligohymenophorea</taxon>
        <taxon>Peniculida</taxon>
        <taxon>Parameciidae</taxon>
        <taxon>Paramecium</taxon>
    </lineage>
</organism>
<keyword evidence="2" id="KW-1185">Reference proteome</keyword>
<sequence>MLIKLQNIQNKTQSYFVEENLIILTCSSKNSKLNLNCQISFNLLMKMLSLIFKTNLSNYYRRHNDKQVNITFQKIMRVTKFSLSQNNYKNSKDQRNTRFLLKFSLQNIQNKKVKYFLRFKHNRRRKIRNQNFNLFEKLIYLYSREEIYPTFNQYIIIKKLKTLSHLFQQEFKENQKKTIRISFDEQDIFEQIIRDFNLSKDEGKALFWNINKINQFIIELLAPLDLKKLHKIFLYEIKLDEMFLIQVLSYDNIIPIMKMKKQQYYSHSLNLSQTKYDSLKFKTSKSIVNIKLAKNNYTFCT</sequence>
<protein>
    <submittedName>
        <fullName evidence="1">Uncharacterized protein</fullName>
    </submittedName>
</protein>
<name>A0A8S1XBZ0_9CILI</name>
<reference evidence="1" key="1">
    <citation type="submission" date="2021-01" db="EMBL/GenBank/DDBJ databases">
        <authorList>
            <consortium name="Genoscope - CEA"/>
            <person name="William W."/>
        </authorList>
    </citation>
    <scope>NUCLEOTIDE SEQUENCE</scope>
</reference>
<proteinExistence type="predicted"/>
<gene>
    <name evidence="1" type="ORF">PPENT_87.1.T1190175</name>
</gene>
<dbReference type="EMBL" id="CAJJDO010000119">
    <property type="protein sequence ID" value="CAD8198786.1"/>
    <property type="molecule type" value="Genomic_DNA"/>
</dbReference>
<evidence type="ECO:0000313" key="2">
    <source>
        <dbReference type="Proteomes" id="UP000689195"/>
    </source>
</evidence>
<dbReference type="Proteomes" id="UP000689195">
    <property type="component" value="Unassembled WGS sequence"/>
</dbReference>
<accession>A0A8S1XBZ0</accession>
<comment type="caution">
    <text evidence="1">The sequence shown here is derived from an EMBL/GenBank/DDBJ whole genome shotgun (WGS) entry which is preliminary data.</text>
</comment>
<dbReference type="OrthoDB" id="307044at2759"/>
<evidence type="ECO:0000313" key="1">
    <source>
        <dbReference type="EMBL" id="CAD8198786.1"/>
    </source>
</evidence>
<dbReference type="AlphaFoldDB" id="A0A8S1XBZ0"/>